<evidence type="ECO:0000313" key="2">
    <source>
        <dbReference type="EMBL" id="MFD1609887.1"/>
    </source>
</evidence>
<dbReference type="Proteomes" id="UP001597221">
    <property type="component" value="Unassembled WGS sequence"/>
</dbReference>
<evidence type="ECO:0000256" key="1">
    <source>
        <dbReference type="SAM" id="Phobius"/>
    </source>
</evidence>
<keyword evidence="1" id="KW-1133">Transmembrane helix</keyword>
<protein>
    <submittedName>
        <fullName evidence="2">Sporulation protein YqfD</fullName>
    </submittedName>
</protein>
<dbReference type="RefSeq" id="WP_251510071.1">
    <property type="nucleotide sequence ID" value="NZ_JAMBON010000001.1"/>
</dbReference>
<dbReference type="NCBIfam" id="TIGR02876">
    <property type="entry name" value="spore_yqfD"/>
    <property type="match status" value="1"/>
</dbReference>
<accession>A0ABW4HXQ4</accession>
<comment type="caution">
    <text evidence="2">The sequence shown here is derived from an EMBL/GenBank/DDBJ whole genome shotgun (WGS) entry which is preliminary data.</text>
</comment>
<name>A0ABW4HXQ4_9BACI</name>
<dbReference type="Pfam" id="PF06898">
    <property type="entry name" value="YqfD"/>
    <property type="match status" value="1"/>
</dbReference>
<proteinExistence type="predicted"/>
<keyword evidence="1" id="KW-0812">Transmembrane</keyword>
<feature type="transmembrane region" description="Helical" evidence="1">
    <location>
        <begin position="91"/>
        <end position="110"/>
    </location>
</feature>
<evidence type="ECO:0000313" key="3">
    <source>
        <dbReference type="Proteomes" id="UP001597221"/>
    </source>
</evidence>
<keyword evidence="3" id="KW-1185">Reference proteome</keyword>
<dbReference type="EMBL" id="JBHUDE010000164">
    <property type="protein sequence ID" value="MFD1609887.1"/>
    <property type="molecule type" value="Genomic_DNA"/>
</dbReference>
<dbReference type="InterPro" id="IPR010690">
    <property type="entry name" value="YqfD"/>
</dbReference>
<sequence>MKTVKGSYISGYLQIQVNGEYPERFLQTCAANGIMLWEIQKQSTNQCTAMVQLKDVQKIKKLRHGSNYKIYFKKKYGIPFLNKKAKRKKPLLFGLLLSVLLFFMLSNMIWQVTVTGVPEELENKIYERLSSYGVHPGAFTFTVDSPNQIQQLLLEDVPELLWVGIEKRGTSFYLEGVEKLIVKDEEKKSPRHLVANKSGVIKSMYVKKGLPQVRVNDFVEKGKILVSGAIEKLNMEKTKEEENEEVYYEYLASEGEVIATTWYRAEVLIPLQSEHIELTGNIDENYRFGIGSYTFPIWPWNKKEFDDEIKEIDEKKLEIFGWEFPLYIVKEKRMESTSKITERTREQAIEAGIQQAKEDLYRKLGNDARIISEKVLHETNRHGKVKLSLYITVEENIAIEQPINQGD</sequence>
<organism evidence="2 3">
    <name type="scientific">Oceanobacillus luteolus</name>
    <dbReference type="NCBI Taxonomy" id="1274358"/>
    <lineage>
        <taxon>Bacteria</taxon>
        <taxon>Bacillati</taxon>
        <taxon>Bacillota</taxon>
        <taxon>Bacilli</taxon>
        <taxon>Bacillales</taxon>
        <taxon>Bacillaceae</taxon>
        <taxon>Oceanobacillus</taxon>
    </lineage>
</organism>
<reference evidence="3" key="1">
    <citation type="journal article" date="2019" name="Int. J. Syst. Evol. Microbiol.">
        <title>The Global Catalogue of Microorganisms (GCM) 10K type strain sequencing project: providing services to taxonomists for standard genome sequencing and annotation.</title>
        <authorList>
            <consortium name="The Broad Institute Genomics Platform"/>
            <consortium name="The Broad Institute Genome Sequencing Center for Infectious Disease"/>
            <person name="Wu L."/>
            <person name="Ma J."/>
        </authorList>
    </citation>
    <scope>NUCLEOTIDE SEQUENCE [LARGE SCALE GENOMIC DNA]</scope>
    <source>
        <strain evidence="3">CGMCC 1.12376</strain>
    </source>
</reference>
<keyword evidence="1" id="KW-0472">Membrane</keyword>
<dbReference type="PIRSF" id="PIRSF029895">
    <property type="entry name" value="SpoIV"/>
    <property type="match status" value="1"/>
</dbReference>
<gene>
    <name evidence="2" type="primary">yqfD</name>
    <name evidence="2" type="ORF">ACFSBH_19900</name>
</gene>